<protein>
    <submittedName>
        <fullName evidence="2">AAA family ATPase</fullName>
    </submittedName>
</protein>
<reference evidence="2 3" key="1">
    <citation type="submission" date="2024-01" db="EMBL/GenBank/DDBJ databases">
        <title>Draft genome sequence of Gordonia sp. LSe1-13.</title>
        <authorList>
            <person name="Suphannarot A."/>
            <person name="Mingma R."/>
        </authorList>
    </citation>
    <scope>NUCLEOTIDE SEQUENCE [LARGE SCALE GENOMIC DNA]</scope>
    <source>
        <strain evidence="2 3">LSe1-13</strain>
    </source>
</reference>
<gene>
    <name evidence="2" type="ORF">VZC37_24585</name>
</gene>
<evidence type="ECO:0000313" key="2">
    <source>
        <dbReference type="EMBL" id="MEE3853534.1"/>
    </source>
</evidence>
<proteinExistence type="predicted"/>
<keyword evidence="3" id="KW-1185">Reference proteome</keyword>
<name>A0ABU7MKA5_9ACTN</name>
<dbReference type="SMART" id="SM00382">
    <property type="entry name" value="AAA"/>
    <property type="match status" value="1"/>
</dbReference>
<evidence type="ECO:0000313" key="3">
    <source>
        <dbReference type="Proteomes" id="UP001347146"/>
    </source>
</evidence>
<dbReference type="InterPro" id="IPR027417">
    <property type="entry name" value="P-loop_NTPase"/>
</dbReference>
<accession>A0ABU7MKA5</accession>
<comment type="caution">
    <text evidence="2">The sequence shown here is derived from an EMBL/GenBank/DDBJ whole genome shotgun (WGS) entry which is preliminary data.</text>
</comment>
<dbReference type="Gene3D" id="3.40.50.300">
    <property type="entry name" value="P-loop containing nucleotide triphosphate hydrolases"/>
    <property type="match status" value="1"/>
</dbReference>
<dbReference type="InterPro" id="IPR003593">
    <property type="entry name" value="AAA+_ATPase"/>
</dbReference>
<dbReference type="RefSeq" id="WP_330437413.1">
    <property type="nucleotide sequence ID" value="NZ_JAZDUF010000014.1"/>
</dbReference>
<organism evidence="2 3">
    <name type="scientific">Gordonia sesuvii</name>
    <dbReference type="NCBI Taxonomy" id="3116777"/>
    <lineage>
        <taxon>Bacteria</taxon>
        <taxon>Bacillati</taxon>
        <taxon>Actinomycetota</taxon>
        <taxon>Actinomycetes</taxon>
        <taxon>Mycobacteriales</taxon>
        <taxon>Gordoniaceae</taxon>
        <taxon>Gordonia</taxon>
    </lineage>
</organism>
<dbReference type="EMBL" id="JAZDUF010000014">
    <property type="protein sequence ID" value="MEE3853534.1"/>
    <property type="molecule type" value="Genomic_DNA"/>
</dbReference>
<dbReference type="PANTHER" id="PTHR37291:SF1">
    <property type="entry name" value="TYPE IV METHYL-DIRECTED RESTRICTION ENZYME ECOKMCRB SUBUNIT"/>
    <property type="match status" value="1"/>
</dbReference>
<sequence length="918" mass="103314">MTDRKSTDAREADFRRRWHLAHVDRFNAEADFGRVTWREQRLSPHAPEARQFREALGRTRDLSAFQADTARWVKNFDSGYSGAAGQMIINQISKMSPDPDVAVNVLLDALSTPEDPDDAVRKIRLLADHLQEIRVGAHPSPKRAPFVASYYWALDDPEKWPAAWPKSADYMTYVTGMSEFDDQGERYAELYRCATEMDGDPRRFEQVAAWWADEHPVLLDEVLCDRAALREGAKDRGDKPESYRDNASALVAVAQHIANTLESSVAETVGRTLKAHKPGLMWNTVWPRGDLWSEWRVPGTYGLSVRIWLNANGLAVGLRPFPDADTGATERAVDMVERHPLDGYQVLAGRSRIGRDVGFAGGGTGEVIYARWFDRSTLSSLDLRAEVLQTARDVAPIMAELSGDIVSSDAADDSLAATVAEFRSTTGYPTPGHEQDKADRRDLAKLLDPEELSIVDRADLRPIWNTQRYGGTGPMSTLNKSIRDADEGEYQRIINTFNYVCWGDDAPETRINRALEDDALRVKGFGESVMMKMLAITHPEQFITVYPYTGPKGKLRMLKLLGITAPDETGRGELQIASNDALHARLDPFFPGDPLGMGAFLYWYAEHEEGPDPEPVVDPLDDLAEQLLVDRGFVDDVVALLEDKKQVVFYGPPGTGKTYFARKLAETLVPDAARRPVVQFHPSTSYEDFFEGYRPETDADGVMTYRLQRGPLAELAARANDAPGRRHLMIIDEINRANLPKVLGELLFLFEYRNTPVRTLYRPDDPFELSKDIWFIGTMNTADRSIALVDAALRRRFHFVPFFPNHGPMAGLLARWLEREGEPAWVGDVVAQVNDELERELGGPHLQLGPSHFMKRGLDKDALQRIWVYDVEPFIEDQFFGDATRIDYFRFAQVWKRFNDLAGESVSEDSGADEAEIV</sequence>
<dbReference type="CDD" id="cd00009">
    <property type="entry name" value="AAA"/>
    <property type="match status" value="1"/>
</dbReference>
<feature type="domain" description="AAA+ ATPase" evidence="1">
    <location>
        <begin position="643"/>
        <end position="803"/>
    </location>
</feature>
<dbReference type="Pfam" id="PF07728">
    <property type="entry name" value="AAA_5"/>
    <property type="match status" value="1"/>
</dbReference>
<dbReference type="PANTHER" id="PTHR37291">
    <property type="entry name" value="5-METHYLCYTOSINE-SPECIFIC RESTRICTION ENZYME B"/>
    <property type="match status" value="1"/>
</dbReference>
<dbReference type="SUPFAM" id="SSF52540">
    <property type="entry name" value="P-loop containing nucleoside triphosphate hydrolases"/>
    <property type="match status" value="1"/>
</dbReference>
<dbReference type="Proteomes" id="UP001347146">
    <property type="component" value="Unassembled WGS sequence"/>
</dbReference>
<evidence type="ECO:0000259" key="1">
    <source>
        <dbReference type="SMART" id="SM00382"/>
    </source>
</evidence>
<dbReference type="InterPro" id="IPR011704">
    <property type="entry name" value="ATPase_dyneun-rel_AAA"/>
</dbReference>
<dbReference type="InterPro" id="IPR052934">
    <property type="entry name" value="Methyl-DNA_Rec/Restrict_Enz"/>
</dbReference>